<evidence type="ECO:0000313" key="2">
    <source>
        <dbReference type="EMBL" id="MDZ5711001.1"/>
    </source>
</evidence>
<organism evidence="2 3">
    <name type="scientific">Jeotgalibacillus haloalkalitolerans</name>
    <dbReference type="NCBI Taxonomy" id="3104292"/>
    <lineage>
        <taxon>Bacteria</taxon>
        <taxon>Bacillati</taxon>
        <taxon>Bacillota</taxon>
        <taxon>Bacilli</taxon>
        <taxon>Bacillales</taxon>
        <taxon>Caryophanaceae</taxon>
        <taxon>Jeotgalibacillus</taxon>
    </lineage>
</organism>
<accession>A0ABU5KJS0</accession>
<dbReference type="RefSeq" id="WP_322420026.1">
    <property type="nucleotide sequence ID" value="NZ_JAXQNN010000001.1"/>
</dbReference>
<keyword evidence="2" id="KW-0255">Endonuclease</keyword>
<sequence length="330" mass="39157">MSHKLKVAEARAEYITEQDVWSHFNFIFSEKSKNSASYKYALVKSLLENLYSVNEKLELTYYQVFESFTEIYWNLVIHHKLSQLNLQQKSARIETVLKESLLKHHLNDQIIFEKIPDQIKIKIVKKVITECKNDVMGALYGDTQGLIYSFDNYKRQLKLTPSFYSFMQRFQKVLMYLSNYHLALFLEKYNSGSSTDGLLLKIENVSKRKSLDKFYLLLASVYQKECFYCGNKIKSRKGNHVDHFIPWSFIQNDQLWNLVIACVKCNTSKNNKLADKEFLEKLIQRNNFLSLEENITQRVDMQLYVPKKLEDLYKYSRQNGYTDIWTPNRL</sequence>
<dbReference type="Pfam" id="PF13395">
    <property type="entry name" value="HNH_4"/>
    <property type="match status" value="1"/>
</dbReference>
<dbReference type="InterPro" id="IPR003615">
    <property type="entry name" value="HNH_nuc"/>
</dbReference>
<evidence type="ECO:0000259" key="1">
    <source>
        <dbReference type="SMART" id="SM00507"/>
    </source>
</evidence>
<keyword evidence="2" id="KW-0540">Nuclease</keyword>
<comment type="caution">
    <text evidence="2">The sequence shown here is derived from an EMBL/GenBank/DDBJ whole genome shotgun (WGS) entry which is preliminary data.</text>
</comment>
<keyword evidence="2" id="KW-0378">Hydrolase</keyword>
<dbReference type="EMBL" id="JAXQNN010000001">
    <property type="protein sequence ID" value="MDZ5711001.1"/>
    <property type="molecule type" value="Genomic_DNA"/>
</dbReference>
<dbReference type="SMART" id="SM00507">
    <property type="entry name" value="HNHc"/>
    <property type="match status" value="1"/>
</dbReference>
<dbReference type="Gene3D" id="1.10.30.50">
    <property type="match status" value="1"/>
</dbReference>
<reference evidence="2 3" key="1">
    <citation type="submission" date="2023-12" db="EMBL/GenBank/DDBJ databases">
        <title>Jeotgalibacillus haloalkaliphilus sp. nov., a novel salt-tolerant bacteria, isolated from the estuary of the Fenhe River into the Yellow River.</title>
        <authorList>
            <person name="Li Y."/>
        </authorList>
    </citation>
    <scope>NUCLEOTIDE SEQUENCE [LARGE SCALE GENOMIC DNA]</scope>
    <source>
        <strain evidence="2 3">HH7-29</strain>
    </source>
</reference>
<protein>
    <submittedName>
        <fullName evidence="2">HNH endonuclease domain-containing protein</fullName>
    </submittedName>
</protein>
<proteinExistence type="predicted"/>
<name>A0ABU5KJS0_9BACL</name>
<dbReference type="Proteomes" id="UP001292084">
    <property type="component" value="Unassembled WGS sequence"/>
</dbReference>
<evidence type="ECO:0000313" key="3">
    <source>
        <dbReference type="Proteomes" id="UP001292084"/>
    </source>
</evidence>
<dbReference type="CDD" id="cd00085">
    <property type="entry name" value="HNHc"/>
    <property type="match status" value="1"/>
</dbReference>
<feature type="domain" description="HNH nuclease" evidence="1">
    <location>
        <begin position="216"/>
        <end position="267"/>
    </location>
</feature>
<dbReference type="GO" id="GO:0004519">
    <property type="term" value="F:endonuclease activity"/>
    <property type="evidence" value="ECO:0007669"/>
    <property type="project" value="UniProtKB-KW"/>
</dbReference>
<keyword evidence="3" id="KW-1185">Reference proteome</keyword>
<gene>
    <name evidence="2" type="ORF">UFB30_02155</name>
</gene>